<dbReference type="InterPro" id="IPR039903">
    <property type="entry name" value="Zswim2"/>
</dbReference>
<sequence length="376" mass="40970">MSSLEPIAYPLAVVCASKRKPPPRLVTSTSTTIFSHYRAPGLGAGINSRMGVSTTTPARQQYASTSTLTRSRTPRSRTITSTPASSKKRNLPDPATLAAMAAARKARKSSNRGVSSGAVEVIDLTGDAPSASMKKAKVHTSPDEPPPERRARRFRPHPPKTYMERAARALSQRMFVVGHSTATNVDEAPEMSFDIVGTTGNIYKTVIGKVPTCSCPDAKKGNQCKHICYVLVKALKAPSHLQYQLAFLSSELREMYDNSPISREQSKATENKDGNRKLVEGDCPICFMEFEPDREEIVWCQAACGNNVHKTCFQQWAVTQNNQGIRCVYCRSPWGANPSNVDVEKLVQEGNISSDGYVNVAGQFGLSGARGMKPTL</sequence>
<dbReference type="AlphaFoldDB" id="A0A319CYE5"/>
<feature type="compositionally biased region" description="Basic and acidic residues" evidence="2">
    <location>
        <begin position="140"/>
        <end position="149"/>
    </location>
</feature>
<organism evidence="5 6">
    <name type="scientific">Aspergillus ellipticus CBS 707.79</name>
    <dbReference type="NCBI Taxonomy" id="1448320"/>
    <lineage>
        <taxon>Eukaryota</taxon>
        <taxon>Fungi</taxon>
        <taxon>Dikarya</taxon>
        <taxon>Ascomycota</taxon>
        <taxon>Pezizomycotina</taxon>
        <taxon>Eurotiomycetes</taxon>
        <taxon>Eurotiomycetidae</taxon>
        <taxon>Eurotiales</taxon>
        <taxon>Aspergillaceae</taxon>
        <taxon>Aspergillus</taxon>
        <taxon>Aspergillus subgen. Circumdati</taxon>
    </lineage>
</organism>
<dbReference type="Pfam" id="PF13639">
    <property type="entry name" value="zf-RING_2"/>
    <property type="match status" value="1"/>
</dbReference>
<gene>
    <name evidence="5" type="ORF">BO71DRAFT_402836</name>
</gene>
<dbReference type="Proteomes" id="UP000247810">
    <property type="component" value="Unassembled WGS sequence"/>
</dbReference>
<feature type="domain" description="SWIM-type" evidence="4">
    <location>
        <begin position="203"/>
        <end position="235"/>
    </location>
</feature>
<dbReference type="InterPro" id="IPR007527">
    <property type="entry name" value="Znf_SWIM"/>
</dbReference>
<feature type="region of interest" description="Disordered" evidence="2">
    <location>
        <begin position="53"/>
        <end position="94"/>
    </location>
</feature>
<dbReference type="STRING" id="1448320.A0A319CYE5"/>
<evidence type="ECO:0000313" key="6">
    <source>
        <dbReference type="Proteomes" id="UP000247810"/>
    </source>
</evidence>
<accession>A0A319CYE5</accession>
<evidence type="ECO:0000313" key="5">
    <source>
        <dbReference type="EMBL" id="PYH89719.1"/>
    </source>
</evidence>
<proteinExistence type="predicted"/>
<feature type="region of interest" description="Disordered" evidence="2">
    <location>
        <begin position="125"/>
        <end position="160"/>
    </location>
</feature>
<feature type="domain" description="RING-type" evidence="3">
    <location>
        <begin position="283"/>
        <end position="331"/>
    </location>
</feature>
<feature type="compositionally biased region" description="Low complexity" evidence="2">
    <location>
        <begin position="63"/>
        <end position="85"/>
    </location>
</feature>
<keyword evidence="6" id="KW-1185">Reference proteome</keyword>
<evidence type="ECO:0008006" key="7">
    <source>
        <dbReference type="Google" id="ProtNLM"/>
    </source>
</evidence>
<dbReference type="PANTHER" id="PTHR21540:SF0">
    <property type="entry name" value="PHD FAMILY PROTEIN"/>
    <property type="match status" value="1"/>
</dbReference>
<evidence type="ECO:0000256" key="1">
    <source>
        <dbReference type="PROSITE-ProRule" id="PRU00175"/>
    </source>
</evidence>
<reference evidence="5 6" key="1">
    <citation type="submission" date="2018-02" db="EMBL/GenBank/DDBJ databases">
        <title>The genomes of Aspergillus section Nigri reveals drivers in fungal speciation.</title>
        <authorList>
            <consortium name="DOE Joint Genome Institute"/>
            <person name="Vesth T.C."/>
            <person name="Nybo J."/>
            <person name="Theobald S."/>
            <person name="Brandl J."/>
            <person name="Frisvad J.C."/>
            <person name="Nielsen K.F."/>
            <person name="Lyhne E.K."/>
            <person name="Kogle M.E."/>
            <person name="Kuo A."/>
            <person name="Riley R."/>
            <person name="Clum A."/>
            <person name="Nolan M."/>
            <person name="Lipzen A."/>
            <person name="Salamov A."/>
            <person name="Henrissat B."/>
            <person name="Wiebenga A."/>
            <person name="De vries R.P."/>
            <person name="Grigoriev I.V."/>
            <person name="Mortensen U.H."/>
            <person name="Andersen M.R."/>
            <person name="Baker S.E."/>
        </authorList>
    </citation>
    <scope>NUCLEOTIDE SEQUENCE [LARGE SCALE GENOMIC DNA]</scope>
    <source>
        <strain evidence="5 6">CBS 707.79</strain>
    </source>
</reference>
<protein>
    <recommendedName>
        <fullName evidence="7">RING finger domain protein</fullName>
    </recommendedName>
</protein>
<dbReference type="Gene3D" id="3.30.40.10">
    <property type="entry name" value="Zinc/RING finger domain, C3HC4 (zinc finger)"/>
    <property type="match status" value="1"/>
</dbReference>
<name>A0A319CYE5_9EURO</name>
<dbReference type="InterPro" id="IPR001841">
    <property type="entry name" value="Znf_RING"/>
</dbReference>
<dbReference type="CDD" id="cd16494">
    <property type="entry name" value="RING-CH-C4HC3_ZSWM2"/>
    <property type="match status" value="1"/>
</dbReference>
<dbReference type="GO" id="GO:0061630">
    <property type="term" value="F:ubiquitin protein ligase activity"/>
    <property type="evidence" value="ECO:0007669"/>
    <property type="project" value="InterPro"/>
</dbReference>
<evidence type="ECO:0000259" key="3">
    <source>
        <dbReference type="PROSITE" id="PS50089"/>
    </source>
</evidence>
<keyword evidence="1" id="KW-0862">Zinc</keyword>
<evidence type="ECO:0000259" key="4">
    <source>
        <dbReference type="PROSITE" id="PS50966"/>
    </source>
</evidence>
<evidence type="ECO:0000256" key="2">
    <source>
        <dbReference type="SAM" id="MobiDB-lite"/>
    </source>
</evidence>
<keyword evidence="1" id="KW-0863">Zinc-finger</keyword>
<dbReference type="VEuPathDB" id="FungiDB:BO71DRAFT_402836"/>
<dbReference type="PROSITE" id="PS50966">
    <property type="entry name" value="ZF_SWIM"/>
    <property type="match status" value="1"/>
</dbReference>
<dbReference type="PANTHER" id="PTHR21540">
    <property type="entry name" value="RING FINGER AND SWIM DOMAIN-CONTAINING PROTEIN 2"/>
    <property type="match status" value="1"/>
</dbReference>
<dbReference type="OrthoDB" id="2122982at2759"/>
<feature type="compositionally biased region" description="Polar residues" evidence="2">
    <location>
        <begin position="53"/>
        <end position="62"/>
    </location>
</feature>
<dbReference type="PROSITE" id="PS50089">
    <property type="entry name" value="ZF_RING_2"/>
    <property type="match status" value="1"/>
</dbReference>
<dbReference type="InterPro" id="IPR013083">
    <property type="entry name" value="Znf_RING/FYVE/PHD"/>
</dbReference>
<dbReference type="EMBL" id="KZ826015">
    <property type="protein sequence ID" value="PYH89719.1"/>
    <property type="molecule type" value="Genomic_DNA"/>
</dbReference>
<dbReference type="GO" id="GO:0008270">
    <property type="term" value="F:zinc ion binding"/>
    <property type="evidence" value="ECO:0007669"/>
    <property type="project" value="UniProtKB-KW"/>
</dbReference>
<dbReference type="SUPFAM" id="SSF57850">
    <property type="entry name" value="RING/U-box"/>
    <property type="match status" value="1"/>
</dbReference>
<keyword evidence="1" id="KW-0479">Metal-binding</keyword>